<dbReference type="Gene3D" id="1.25.40.10">
    <property type="entry name" value="Tetratricopeptide repeat domain"/>
    <property type="match status" value="1"/>
</dbReference>
<dbReference type="PANTHER" id="PTHR46082">
    <property type="entry name" value="ATP/GTP-BINDING PROTEIN-RELATED"/>
    <property type="match status" value="1"/>
</dbReference>
<accession>A0AAN7C0G9</accession>
<dbReference type="EMBL" id="MU860691">
    <property type="protein sequence ID" value="KAK4233049.1"/>
    <property type="molecule type" value="Genomic_DNA"/>
</dbReference>
<name>A0AAN7C0G9_9PEZI</name>
<evidence type="ECO:0000313" key="2">
    <source>
        <dbReference type="Proteomes" id="UP001303760"/>
    </source>
</evidence>
<keyword evidence="2" id="KW-1185">Reference proteome</keyword>
<dbReference type="Pfam" id="PF13424">
    <property type="entry name" value="TPR_12"/>
    <property type="match status" value="1"/>
</dbReference>
<dbReference type="Proteomes" id="UP001303760">
    <property type="component" value="Unassembled WGS sequence"/>
</dbReference>
<gene>
    <name evidence="1" type="ORF">C8A03DRAFT_48277</name>
</gene>
<reference evidence="1" key="1">
    <citation type="journal article" date="2023" name="Mol. Phylogenet. Evol.">
        <title>Genome-scale phylogeny and comparative genomics of the fungal order Sordariales.</title>
        <authorList>
            <person name="Hensen N."/>
            <person name="Bonometti L."/>
            <person name="Westerberg I."/>
            <person name="Brannstrom I.O."/>
            <person name="Guillou S."/>
            <person name="Cros-Aarteil S."/>
            <person name="Calhoun S."/>
            <person name="Haridas S."/>
            <person name="Kuo A."/>
            <person name="Mondo S."/>
            <person name="Pangilinan J."/>
            <person name="Riley R."/>
            <person name="LaButti K."/>
            <person name="Andreopoulos B."/>
            <person name="Lipzen A."/>
            <person name="Chen C."/>
            <person name="Yan M."/>
            <person name="Daum C."/>
            <person name="Ng V."/>
            <person name="Clum A."/>
            <person name="Steindorff A."/>
            <person name="Ohm R.A."/>
            <person name="Martin F."/>
            <person name="Silar P."/>
            <person name="Natvig D.O."/>
            <person name="Lalanne C."/>
            <person name="Gautier V."/>
            <person name="Ament-Velasquez S.L."/>
            <person name="Kruys A."/>
            <person name="Hutchinson M.I."/>
            <person name="Powell A.J."/>
            <person name="Barry K."/>
            <person name="Miller A.N."/>
            <person name="Grigoriev I.V."/>
            <person name="Debuchy R."/>
            <person name="Gladieux P."/>
            <person name="Hiltunen Thoren M."/>
            <person name="Johannesson H."/>
        </authorList>
    </citation>
    <scope>NUCLEOTIDE SEQUENCE</scope>
    <source>
        <strain evidence="1">CBS 532.94</strain>
    </source>
</reference>
<dbReference type="Pfam" id="PF13374">
    <property type="entry name" value="TPR_10"/>
    <property type="match status" value="1"/>
</dbReference>
<evidence type="ECO:0000313" key="1">
    <source>
        <dbReference type="EMBL" id="KAK4233049.1"/>
    </source>
</evidence>
<dbReference type="InterPro" id="IPR053137">
    <property type="entry name" value="NLR-like"/>
</dbReference>
<evidence type="ECO:0008006" key="3">
    <source>
        <dbReference type="Google" id="ProtNLM"/>
    </source>
</evidence>
<protein>
    <recommendedName>
        <fullName evidence="3">Kinesin light chain</fullName>
    </recommendedName>
</protein>
<comment type="caution">
    <text evidence="1">The sequence shown here is derived from an EMBL/GenBank/DDBJ whole genome shotgun (WGS) entry which is preliminary data.</text>
</comment>
<dbReference type="PANTHER" id="PTHR46082:SF11">
    <property type="entry name" value="AAA+ ATPASE DOMAIN-CONTAINING PROTEIN-RELATED"/>
    <property type="match status" value="1"/>
</dbReference>
<proteinExistence type="predicted"/>
<dbReference type="AlphaFoldDB" id="A0AAN7C0G9"/>
<organism evidence="1 2">
    <name type="scientific">Achaetomium macrosporum</name>
    <dbReference type="NCBI Taxonomy" id="79813"/>
    <lineage>
        <taxon>Eukaryota</taxon>
        <taxon>Fungi</taxon>
        <taxon>Dikarya</taxon>
        <taxon>Ascomycota</taxon>
        <taxon>Pezizomycotina</taxon>
        <taxon>Sordariomycetes</taxon>
        <taxon>Sordariomycetidae</taxon>
        <taxon>Sordariales</taxon>
        <taxon>Chaetomiaceae</taxon>
        <taxon>Achaetomium</taxon>
    </lineage>
</organism>
<dbReference type="InterPro" id="IPR011990">
    <property type="entry name" value="TPR-like_helical_dom_sf"/>
</dbReference>
<reference evidence="1" key="2">
    <citation type="submission" date="2023-05" db="EMBL/GenBank/DDBJ databases">
        <authorList>
            <consortium name="Lawrence Berkeley National Laboratory"/>
            <person name="Steindorff A."/>
            <person name="Hensen N."/>
            <person name="Bonometti L."/>
            <person name="Westerberg I."/>
            <person name="Brannstrom I.O."/>
            <person name="Guillou S."/>
            <person name="Cros-Aarteil S."/>
            <person name="Calhoun S."/>
            <person name="Haridas S."/>
            <person name="Kuo A."/>
            <person name="Mondo S."/>
            <person name="Pangilinan J."/>
            <person name="Riley R."/>
            <person name="Labutti K."/>
            <person name="Andreopoulos B."/>
            <person name="Lipzen A."/>
            <person name="Chen C."/>
            <person name="Yanf M."/>
            <person name="Daum C."/>
            <person name="Ng V."/>
            <person name="Clum A."/>
            <person name="Ohm R."/>
            <person name="Martin F."/>
            <person name="Silar P."/>
            <person name="Natvig D."/>
            <person name="Lalanne C."/>
            <person name="Gautier V."/>
            <person name="Ament-Velasquez S.L."/>
            <person name="Kruys A."/>
            <person name="Hutchinson M.I."/>
            <person name="Powell A.J."/>
            <person name="Barry K."/>
            <person name="Miller A.N."/>
            <person name="Grigoriev I.V."/>
            <person name="Debuchy R."/>
            <person name="Gladieux P."/>
            <person name="Thoren M.H."/>
            <person name="Johannesson H."/>
        </authorList>
    </citation>
    <scope>NUCLEOTIDE SEQUENCE</scope>
    <source>
        <strain evidence="1">CBS 532.94</strain>
    </source>
</reference>
<sequence>MAPNLSHSQQDQIRDMILGNSLSDVQIVSVAGCMTTYSISRALKEAGWSKKAARRIAQERSAELRDFYLHTLSDFPSYHLVYIDESGYLNPIEELFCKTKLGAGHPDTLTSMGNLASTYWNQGRWEEAETLQMQVMETFETKLGADHPDTLTSMANLASTYHTQGRSEEAEELQAKQLEMRAKKLGHRLPDTLISMMNLAYIWKDMGRHEDALGLLQTCFDLRQQVLGVGHPYTASMLSTLKAWLEENEQPPV</sequence>
<dbReference type="SUPFAM" id="SSF48452">
    <property type="entry name" value="TPR-like"/>
    <property type="match status" value="1"/>
</dbReference>